<keyword evidence="4" id="KW-0472">Membrane</keyword>
<keyword evidence="4" id="KW-1133">Transmembrane helix</keyword>
<dbReference type="AlphaFoldDB" id="A0A225DQK1"/>
<dbReference type="GO" id="GO:0016301">
    <property type="term" value="F:kinase activity"/>
    <property type="evidence" value="ECO:0007669"/>
    <property type="project" value="UniProtKB-KW"/>
</dbReference>
<protein>
    <submittedName>
        <fullName evidence="6">Tyrosine-protein kinase Wzc</fullName>
    </submittedName>
</protein>
<keyword evidence="6" id="KW-0808">Transferase</keyword>
<proteinExistence type="predicted"/>
<dbReference type="EMBL" id="NIDE01000004">
    <property type="protein sequence ID" value="OWK43571.1"/>
    <property type="molecule type" value="Genomic_DNA"/>
</dbReference>
<dbReference type="CDD" id="cd05387">
    <property type="entry name" value="BY-kinase"/>
    <property type="match status" value="1"/>
</dbReference>
<dbReference type="InterPro" id="IPR027417">
    <property type="entry name" value="P-loop_NTPase"/>
</dbReference>
<evidence type="ECO:0000256" key="1">
    <source>
        <dbReference type="ARBA" id="ARBA00022741"/>
    </source>
</evidence>
<dbReference type="InterPro" id="IPR050445">
    <property type="entry name" value="Bact_polysacc_biosynth/exp"/>
</dbReference>
<feature type="region of interest" description="Disordered" evidence="3">
    <location>
        <begin position="419"/>
        <end position="463"/>
    </location>
</feature>
<dbReference type="PANTHER" id="PTHR32309">
    <property type="entry name" value="TYROSINE-PROTEIN KINASE"/>
    <property type="match status" value="1"/>
</dbReference>
<dbReference type="OrthoDB" id="242069at2"/>
<evidence type="ECO:0000256" key="3">
    <source>
        <dbReference type="SAM" id="MobiDB-lite"/>
    </source>
</evidence>
<evidence type="ECO:0000259" key="5">
    <source>
        <dbReference type="Pfam" id="PF01656"/>
    </source>
</evidence>
<feature type="region of interest" description="Disordered" evidence="3">
    <location>
        <begin position="1"/>
        <end position="35"/>
    </location>
</feature>
<feature type="domain" description="CobQ/CobB/MinD/ParA nucleotide binding" evidence="5">
    <location>
        <begin position="600"/>
        <end position="651"/>
    </location>
</feature>
<keyword evidence="2" id="KW-0067">ATP-binding</keyword>
<organism evidence="6 7">
    <name type="scientific">Fimbriiglobus ruber</name>
    <dbReference type="NCBI Taxonomy" id="1908690"/>
    <lineage>
        <taxon>Bacteria</taxon>
        <taxon>Pseudomonadati</taxon>
        <taxon>Planctomycetota</taxon>
        <taxon>Planctomycetia</taxon>
        <taxon>Gemmatales</taxon>
        <taxon>Gemmataceae</taxon>
        <taxon>Fimbriiglobus</taxon>
    </lineage>
</organism>
<keyword evidence="7" id="KW-1185">Reference proteome</keyword>
<name>A0A225DQK1_9BACT</name>
<dbReference type="Pfam" id="PF01656">
    <property type="entry name" value="CbiA"/>
    <property type="match status" value="1"/>
</dbReference>
<dbReference type="PANTHER" id="PTHR32309:SF31">
    <property type="entry name" value="CAPSULAR EXOPOLYSACCHARIDE FAMILY"/>
    <property type="match status" value="1"/>
</dbReference>
<dbReference type="RefSeq" id="WP_088254390.1">
    <property type="nucleotide sequence ID" value="NZ_NIDE01000004.1"/>
</dbReference>
<evidence type="ECO:0000256" key="2">
    <source>
        <dbReference type="ARBA" id="ARBA00022840"/>
    </source>
</evidence>
<dbReference type="Proteomes" id="UP000214646">
    <property type="component" value="Unassembled WGS sequence"/>
</dbReference>
<keyword evidence="4" id="KW-0812">Transmembrane</keyword>
<reference evidence="7" key="1">
    <citation type="submission" date="2017-06" db="EMBL/GenBank/DDBJ databases">
        <title>Genome analysis of Fimbriiglobus ruber SP5, the first member of the order Planctomycetales with confirmed chitinolytic capability.</title>
        <authorList>
            <person name="Ravin N.V."/>
            <person name="Rakitin A.L."/>
            <person name="Ivanova A.A."/>
            <person name="Beletsky A.V."/>
            <person name="Kulichevskaya I.S."/>
            <person name="Mardanov A.V."/>
            <person name="Dedysh S.N."/>
        </authorList>
    </citation>
    <scope>NUCLEOTIDE SEQUENCE [LARGE SCALE GENOMIC DNA]</scope>
    <source>
        <strain evidence="7">SP5</strain>
    </source>
</reference>
<feature type="compositionally biased region" description="Basic and acidic residues" evidence="3">
    <location>
        <begin position="419"/>
        <end position="444"/>
    </location>
</feature>
<keyword evidence="6" id="KW-0418">Kinase</keyword>
<evidence type="ECO:0000313" key="6">
    <source>
        <dbReference type="EMBL" id="OWK43571.1"/>
    </source>
</evidence>
<dbReference type="InterPro" id="IPR002586">
    <property type="entry name" value="CobQ/CobB/MinD/ParA_Nub-bd_dom"/>
</dbReference>
<keyword evidence="1" id="KW-0547">Nucleotide-binding</keyword>
<sequence>MTGPTSAPQAHAADRPILLRHATPRAPERPRAADAGGGGTMVLTYLKLHWMMILFCGAMLGSGLAYAAWTLLPSKFESYALLQVASSPFSIAPSSDPNRGKTDFVTYLKTTAKLIKTDFVLNSALNDPKYKIGTLATLRDQKDPIKFLEEKLVVDYSDGNELIRLSLEGDHPDEIRKIVDAVKDAYQREVVEKEIVQKKTNKQNVEDAKVALEGVMRMKTAAADPKNAPGQLPGALQGAGAAAPLPLPAPAVGGAVQQAGAVIPAPPAALGAVAGVLGDTDAVKKAKFPILVQKVAQYETELAQYPAILKERIADLEWWKKQIESQKRGEPTAEILAAAEKDPEVLYKKGEAAALKRRYEYLKGVTINPNADRVTQVKYDAEQADAAAARLLLEKVKALDTPQRQDKENKLLAQLENAERNLRSAQERERTTRQMLESNRRELSEMPLDATRPDAEKGPLVDPKRTDLLTHDELYHRITAQLISLDLELKSPPRVMVRQSASSPSQKDPKKQIMGTVAAALLGFAVFGLGAVAYETQTRRVSSLVELKTSGNPPVVGVIPWQPTGSAANDPLRRADVTDAVDKLRSYVVQAWLTRGATTVAVTSPLGDEGKAFTAFGLACSLSQAGYKTLLADFDLRAPTLHTYAGVPNEIGACELLRDETDAKTAIVPLANGLSFLSAGKWSDEAKRAAVGGRLEMLLAKLRGPFDCVILHGNSLLTSAESVEIARRSEVVLLCTLYRETRLPLLKRATERVATMEIPFSGVVYLGATSNEALC</sequence>
<evidence type="ECO:0000256" key="4">
    <source>
        <dbReference type="SAM" id="Phobius"/>
    </source>
</evidence>
<gene>
    <name evidence="6" type="ORF">FRUB_03170</name>
</gene>
<feature type="transmembrane region" description="Helical" evidence="4">
    <location>
        <begin position="50"/>
        <end position="72"/>
    </location>
</feature>
<dbReference type="Gene3D" id="3.40.50.300">
    <property type="entry name" value="P-loop containing nucleotide triphosphate hydrolases"/>
    <property type="match status" value="1"/>
</dbReference>
<comment type="caution">
    <text evidence="6">The sequence shown here is derived from an EMBL/GenBank/DDBJ whole genome shotgun (WGS) entry which is preliminary data.</text>
</comment>
<accession>A0A225DQK1</accession>
<dbReference type="InterPro" id="IPR005702">
    <property type="entry name" value="Wzc-like_C"/>
</dbReference>
<evidence type="ECO:0000313" key="7">
    <source>
        <dbReference type="Proteomes" id="UP000214646"/>
    </source>
</evidence>
<dbReference type="SUPFAM" id="SSF52540">
    <property type="entry name" value="P-loop containing nucleoside triphosphate hydrolases"/>
    <property type="match status" value="1"/>
</dbReference>
<feature type="compositionally biased region" description="Basic and acidic residues" evidence="3">
    <location>
        <begin position="451"/>
        <end position="463"/>
    </location>
</feature>